<dbReference type="RefSeq" id="WP_058795420.1">
    <property type="nucleotide sequence ID" value="NZ_CP013611.1"/>
</dbReference>
<dbReference type="EMBL" id="CP013611">
    <property type="protein sequence ID" value="ALU41974.1"/>
    <property type="molecule type" value="Genomic_DNA"/>
</dbReference>
<evidence type="ECO:0000313" key="1">
    <source>
        <dbReference type="EMBL" id="ALU41974.1"/>
    </source>
</evidence>
<organism evidence="1 2">
    <name type="scientific">Pseudoalteromonas rubra</name>
    <dbReference type="NCBI Taxonomy" id="43658"/>
    <lineage>
        <taxon>Bacteria</taxon>
        <taxon>Pseudomonadati</taxon>
        <taxon>Pseudomonadota</taxon>
        <taxon>Gammaproteobacteria</taxon>
        <taxon>Alteromonadales</taxon>
        <taxon>Pseudoalteromonadaceae</taxon>
        <taxon>Pseudoalteromonas</taxon>
    </lineage>
</organism>
<reference evidence="1 2" key="1">
    <citation type="submission" date="2015-12" db="EMBL/GenBank/DDBJ databases">
        <title>Complete genome sequence of Pseudoalteromonas rubra SCSIO 6842, harboring a conjugative plasmid.</title>
        <authorList>
            <person name="Li B."/>
            <person name="Wang X."/>
        </authorList>
    </citation>
    <scope>NUCLEOTIDE SEQUENCE [LARGE SCALE GENOMIC DNA]</scope>
    <source>
        <strain evidence="1 2">SCSIO 6842</strain>
    </source>
</reference>
<accession>A0A0U3HWH1</accession>
<proteinExistence type="predicted"/>
<name>A0A0U3HWH1_9GAMM</name>
<dbReference type="Proteomes" id="UP000069015">
    <property type="component" value="Chromosome 1"/>
</dbReference>
<dbReference type="AlphaFoldDB" id="A0A0U3HWH1"/>
<protein>
    <submittedName>
        <fullName evidence="1">Uncharacterized protein</fullName>
    </submittedName>
</protein>
<gene>
    <name evidence="1" type="ORF">AT705_02915</name>
</gene>
<sequence>MLKWLLVLFTPIVFAHQHNSFGVHGLALVNVEHKIIASHLPLPRGMHARQLIFEVQAQEQQQKSLVQLINSHPLVTFAPGAFELDKLRSGDLVRVNGHVYQGHFERGGIQTLTGLTLKVKKILLDEPVAEVDNGQYYIIPLTTNDCLLVHKIGHLPSFDQLIQARCRDHATLSRLLDSMTDKPLAKTLPLKLEFVRSLYLEIQDFIEP</sequence>
<dbReference type="KEGG" id="prr:AT705_02915"/>
<evidence type="ECO:0000313" key="2">
    <source>
        <dbReference type="Proteomes" id="UP000069015"/>
    </source>
</evidence>